<organism evidence="2 3">
    <name type="scientific">Prauserella cavernicola</name>
    <dbReference type="NCBI Taxonomy" id="2800127"/>
    <lineage>
        <taxon>Bacteria</taxon>
        <taxon>Bacillati</taxon>
        <taxon>Actinomycetota</taxon>
        <taxon>Actinomycetes</taxon>
        <taxon>Pseudonocardiales</taxon>
        <taxon>Pseudonocardiaceae</taxon>
        <taxon>Prauserella</taxon>
    </lineage>
</organism>
<dbReference type="AlphaFoldDB" id="A0A934QR57"/>
<dbReference type="InterPro" id="IPR037523">
    <property type="entry name" value="VOC_core"/>
</dbReference>
<proteinExistence type="predicted"/>
<keyword evidence="3" id="KW-1185">Reference proteome</keyword>
<feature type="domain" description="VOC" evidence="1">
    <location>
        <begin position="3"/>
        <end position="127"/>
    </location>
</feature>
<accession>A0A934QR57</accession>
<dbReference type="RefSeq" id="WP_200317565.1">
    <property type="nucleotide sequence ID" value="NZ_JAENJH010000002.1"/>
</dbReference>
<dbReference type="PANTHER" id="PTHR36503:SF2">
    <property type="entry name" value="BLR2408 PROTEIN"/>
    <property type="match status" value="1"/>
</dbReference>
<dbReference type="SUPFAM" id="SSF54593">
    <property type="entry name" value="Glyoxalase/Bleomycin resistance protein/Dihydroxybiphenyl dioxygenase"/>
    <property type="match status" value="1"/>
</dbReference>
<dbReference type="EMBL" id="JAENJH010000002">
    <property type="protein sequence ID" value="MBK1784860.1"/>
    <property type="molecule type" value="Genomic_DNA"/>
</dbReference>
<evidence type="ECO:0000313" key="2">
    <source>
        <dbReference type="EMBL" id="MBK1784860.1"/>
    </source>
</evidence>
<dbReference type="PROSITE" id="PS51819">
    <property type="entry name" value="VOC"/>
    <property type="match status" value="1"/>
</dbReference>
<evidence type="ECO:0000313" key="3">
    <source>
        <dbReference type="Proteomes" id="UP000635245"/>
    </source>
</evidence>
<name>A0A934QR57_9PSEU</name>
<evidence type="ECO:0000259" key="1">
    <source>
        <dbReference type="PROSITE" id="PS51819"/>
    </source>
</evidence>
<comment type="caution">
    <text evidence="2">The sequence shown here is derived from an EMBL/GenBank/DDBJ whole genome shotgun (WGS) entry which is preliminary data.</text>
</comment>
<dbReference type="InterPro" id="IPR029068">
    <property type="entry name" value="Glyas_Bleomycin-R_OHBP_Dase"/>
</dbReference>
<dbReference type="Gene3D" id="3.10.180.10">
    <property type="entry name" value="2,3-Dihydroxybiphenyl 1,2-Dioxygenase, domain 1"/>
    <property type="match status" value="1"/>
</dbReference>
<dbReference type="InterPro" id="IPR004360">
    <property type="entry name" value="Glyas_Fos-R_dOase_dom"/>
</dbReference>
<dbReference type="PANTHER" id="PTHR36503">
    <property type="entry name" value="BLR2520 PROTEIN"/>
    <property type="match status" value="1"/>
</dbReference>
<dbReference type="Proteomes" id="UP000635245">
    <property type="component" value="Unassembled WGS sequence"/>
</dbReference>
<gene>
    <name evidence="2" type="ORF">JHE00_11025</name>
</gene>
<protein>
    <submittedName>
        <fullName evidence="2">VOC family protein</fullName>
    </submittedName>
</protein>
<dbReference type="Pfam" id="PF00903">
    <property type="entry name" value="Glyoxalase"/>
    <property type="match status" value="1"/>
</dbReference>
<reference evidence="2" key="1">
    <citation type="submission" date="2020-12" db="EMBL/GenBank/DDBJ databases">
        <title>Prauserella sp. ASG 168, a novel actinomycete isolated from cave rock.</title>
        <authorList>
            <person name="Suriyachadkun C."/>
        </authorList>
    </citation>
    <scope>NUCLEOTIDE SEQUENCE</scope>
    <source>
        <strain evidence="2">ASG 168</strain>
    </source>
</reference>
<sequence>MGTQIFINLPVKNLDKSVEFFTGLGFTQNKDFTDENASSMMITDDIVVMLLTETFFKTFTKKEIADATTTTEAIIALGLESRAKVDEMCDKALATGGSAANETQDHGFMYGRSFADPDGHLWEVTYMDLSAMPQ</sequence>